<feature type="compositionally biased region" description="Acidic residues" evidence="1">
    <location>
        <begin position="151"/>
        <end position="163"/>
    </location>
</feature>
<accession>A0AAD7DFG5</accession>
<keyword evidence="3" id="KW-1185">Reference proteome</keyword>
<comment type="caution">
    <text evidence="2">The sequence shown here is derived from an EMBL/GenBank/DDBJ whole genome shotgun (WGS) entry which is preliminary data.</text>
</comment>
<feature type="compositionally biased region" description="Low complexity" evidence="1">
    <location>
        <begin position="1"/>
        <end position="13"/>
    </location>
</feature>
<feature type="region of interest" description="Disordered" evidence="1">
    <location>
        <begin position="1"/>
        <end position="89"/>
    </location>
</feature>
<feature type="region of interest" description="Disordered" evidence="1">
    <location>
        <begin position="142"/>
        <end position="200"/>
    </location>
</feature>
<reference evidence="2" key="1">
    <citation type="submission" date="2023-03" db="EMBL/GenBank/DDBJ databases">
        <title>Massive genome expansion in bonnet fungi (Mycena s.s.) driven by repeated elements and novel gene families across ecological guilds.</title>
        <authorList>
            <consortium name="Lawrence Berkeley National Laboratory"/>
            <person name="Harder C.B."/>
            <person name="Miyauchi S."/>
            <person name="Viragh M."/>
            <person name="Kuo A."/>
            <person name="Thoen E."/>
            <person name="Andreopoulos B."/>
            <person name="Lu D."/>
            <person name="Skrede I."/>
            <person name="Drula E."/>
            <person name="Henrissat B."/>
            <person name="Morin E."/>
            <person name="Kohler A."/>
            <person name="Barry K."/>
            <person name="LaButti K."/>
            <person name="Morin E."/>
            <person name="Salamov A."/>
            <person name="Lipzen A."/>
            <person name="Mereny Z."/>
            <person name="Hegedus B."/>
            <person name="Baldrian P."/>
            <person name="Stursova M."/>
            <person name="Weitz H."/>
            <person name="Taylor A."/>
            <person name="Grigoriev I.V."/>
            <person name="Nagy L.G."/>
            <person name="Martin F."/>
            <person name="Kauserud H."/>
        </authorList>
    </citation>
    <scope>NUCLEOTIDE SEQUENCE</scope>
    <source>
        <strain evidence="2">CBHHK067</strain>
    </source>
</reference>
<protein>
    <submittedName>
        <fullName evidence="2">Uncharacterized protein</fullName>
    </submittedName>
</protein>
<gene>
    <name evidence="2" type="ORF">B0H17DRAFT_1201605</name>
</gene>
<evidence type="ECO:0000313" key="2">
    <source>
        <dbReference type="EMBL" id="KAJ7690465.1"/>
    </source>
</evidence>
<dbReference type="Proteomes" id="UP001221757">
    <property type="component" value="Unassembled WGS sequence"/>
</dbReference>
<proteinExistence type="predicted"/>
<feature type="region of interest" description="Disordered" evidence="1">
    <location>
        <begin position="264"/>
        <end position="293"/>
    </location>
</feature>
<evidence type="ECO:0000313" key="3">
    <source>
        <dbReference type="Proteomes" id="UP001221757"/>
    </source>
</evidence>
<organism evidence="2 3">
    <name type="scientific">Mycena rosella</name>
    <name type="common">Pink bonnet</name>
    <name type="synonym">Agaricus rosellus</name>
    <dbReference type="NCBI Taxonomy" id="1033263"/>
    <lineage>
        <taxon>Eukaryota</taxon>
        <taxon>Fungi</taxon>
        <taxon>Dikarya</taxon>
        <taxon>Basidiomycota</taxon>
        <taxon>Agaricomycotina</taxon>
        <taxon>Agaricomycetes</taxon>
        <taxon>Agaricomycetidae</taxon>
        <taxon>Agaricales</taxon>
        <taxon>Marasmiineae</taxon>
        <taxon>Mycenaceae</taxon>
        <taxon>Mycena</taxon>
    </lineage>
</organism>
<dbReference type="EMBL" id="JARKIE010000064">
    <property type="protein sequence ID" value="KAJ7690465.1"/>
    <property type="molecule type" value="Genomic_DNA"/>
</dbReference>
<sequence length="755" mass="80113">MSGTRARGRGTAPRGHRGGRGGAGGRKSTPAEKRAAPADSDYEEGPAPKKSRGKAATEPLAPIARARRSNAVVHPGLPDAPRPKRTHAQVLEAEAAEVEAASDRARKHHADVDAVAAVDAEQDEAMAEEEEGAVFTLDDLSANAMNLDGPGGDEQEAYDEDEPVLYISQQDFDRVEDDDAYRSSSEYEKPKPKVRTAAKHAAAVVTKRVKKPVKGEIRGEVEEARRKLVAGQAKAGASMSTVKKKGVQNVNAAAASAKAGVSKTWKKGPATASGSTNIPQSPKLGGLTEEDAAAVRPRFDPKARAPRKNEMVVILDSSDAEETPSKVEATAIKPIRVRRTVKVDPGASKIAALGVSQKTPKVKIEASSSLSSVTPGSAGELKALPGFIQSKSWSTRFLPAACRLLLLSHTPMAFATIGTDVDNPGKETVAVIKELLDELYPGNGWPLEWGDVVCARLVSRMGERRSAIGKGATVAVDRAFKSVKYYSALHSDTPGACFTHLVASDAKYAVRHNGPAFYKYPTPEHLSLLDPKHPSYIRPTGFLESQAVIDTISPFLKDENFDLVVYEDDDGNDVVDTADLPVGALAMAAAAVERAYKMYTRGVRVNKPKDFSAINFGATSLATPPLTSSVADPTPLTSGVELAPLATRAPTWASQLDIASDVSSATRCDTQAACLAPASLKAAGGRVEVPLGPVDAPLLLATQAAGLSVSWVAQYLFTSDFEILLMESAQGPLPQIHLDTWQGVIYLTFQQGKEI</sequence>
<name>A0AAD7DFG5_MYCRO</name>
<dbReference type="AlphaFoldDB" id="A0AAD7DFG5"/>
<evidence type="ECO:0000256" key="1">
    <source>
        <dbReference type="SAM" id="MobiDB-lite"/>
    </source>
</evidence>